<keyword evidence="4" id="KW-0436">Ligase</keyword>
<accession>A0A068R0A2</accession>
<dbReference type="Proteomes" id="UP000032735">
    <property type="component" value="Chromosome"/>
</dbReference>
<evidence type="ECO:0000313" key="5">
    <source>
        <dbReference type="Proteomes" id="UP000032735"/>
    </source>
</evidence>
<dbReference type="InterPro" id="IPR000873">
    <property type="entry name" value="AMP-dep_synth/lig_dom"/>
</dbReference>
<dbReference type="PANTHER" id="PTHR43272">
    <property type="entry name" value="LONG-CHAIN-FATTY-ACID--COA LIGASE"/>
    <property type="match status" value="1"/>
</dbReference>
<keyword evidence="5" id="KW-1185">Reference proteome</keyword>
<dbReference type="GO" id="GO:0016020">
    <property type="term" value="C:membrane"/>
    <property type="evidence" value="ECO:0007669"/>
    <property type="project" value="TreeGrafter"/>
</dbReference>
<feature type="domain" description="AMP-dependent synthetase/ligase" evidence="3">
    <location>
        <begin position="31"/>
        <end position="443"/>
    </location>
</feature>
<protein>
    <submittedName>
        <fullName evidence="4">Putative long-chain-fatty-acid--CoA ligase</fullName>
        <ecNumber evidence="4">6.2.1.3</ecNumber>
    </submittedName>
</protein>
<evidence type="ECO:0000256" key="1">
    <source>
        <dbReference type="ARBA" id="ARBA00022741"/>
    </source>
</evidence>
<dbReference type="PANTHER" id="PTHR43272:SF33">
    <property type="entry name" value="AMP-BINDING DOMAIN-CONTAINING PROTEIN-RELATED"/>
    <property type="match status" value="1"/>
</dbReference>
<reference evidence="4 5" key="1">
    <citation type="submission" date="2013-07" db="EMBL/GenBank/DDBJ databases">
        <authorList>
            <person name="Genoscope - CEA"/>
        </authorList>
    </citation>
    <scope>NUCLEOTIDE SEQUENCE [LARGE SCALE GENOMIC DNA]</scope>
    <source>
        <strain evidence="4 5">G6</strain>
    </source>
</reference>
<dbReference type="Pfam" id="PF00501">
    <property type="entry name" value="AMP-binding"/>
    <property type="match status" value="1"/>
</dbReference>
<dbReference type="AlphaFoldDB" id="A0A068R0A2"/>
<evidence type="ECO:0000259" key="3">
    <source>
        <dbReference type="Pfam" id="PF00501"/>
    </source>
</evidence>
<dbReference type="GO" id="GO:0004467">
    <property type="term" value="F:long-chain fatty acid-CoA ligase activity"/>
    <property type="evidence" value="ECO:0007669"/>
    <property type="project" value="UniProtKB-EC"/>
</dbReference>
<dbReference type="SUPFAM" id="SSF56801">
    <property type="entry name" value="Acetyl-CoA synthetase-like"/>
    <property type="match status" value="1"/>
</dbReference>
<evidence type="ECO:0000256" key="2">
    <source>
        <dbReference type="ARBA" id="ARBA00022840"/>
    </source>
</evidence>
<dbReference type="Pfam" id="PF23562">
    <property type="entry name" value="AMP-binding_C_3"/>
    <property type="match status" value="1"/>
</dbReference>
<dbReference type="HOGENOM" id="CLU_000022_45_5_6"/>
<dbReference type="STRING" id="1354304.XPG1_0666"/>
<dbReference type="InterPro" id="IPR042099">
    <property type="entry name" value="ANL_N_sf"/>
</dbReference>
<dbReference type="KEGG" id="xpo:XPG1_0666"/>
<organism evidence="4 5">
    <name type="scientific">Xenorhabdus poinarii G6</name>
    <dbReference type="NCBI Taxonomy" id="1354304"/>
    <lineage>
        <taxon>Bacteria</taxon>
        <taxon>Pseudomonadati</taxon>
        <taxon>Pseudomonadota</taxon>
        <taxon>Gammaproteobacteria</taxon>
        <taxon>Enterobacterales</taxon>
        <taxon>Morganellaceae</taxon>
        <taxon>Xenorhabdus</taxon>
    </lineage>
</organism>
<dbReference type="EC" id="6.2.1.3" evidence="4"/>
<dbReference type="InterPro" id="IPR020845">
    <property type="entry name" value="AMP-binding_CS"/>
</dbReference>
<dbReference type="PROSITE" id="PS00455">
    <property type="entry name" value="AMP_BINDING"/>
    <property type="match status" value="1"/>
</dbReference>
<proteinExistence type="predicted"/>
<dbReference type="GO" id="GO:0005524">
    <property type="term" value="F:ATP binding"/>
    <property type="evidence" value="ECO:0007669"/>
    <property type="project" value="UniProtKB-KW"/>
</dbReference>
<dbReference type="EMBL" id="FO704551">
    <property type="protein sequence ID" value="CDG20321.1"/>
    <property type="molecule type" value="Genomic_DNA"/>
</dbReference>
<dbReference type="Gene3D" id="3.40.50.12780">
    <property type="entry name" value="N-terminal domain of ligase-like"/>
    <property type="match status" value="1"/>
</dbReference>
<evidence type="ECO:0000313" key="4">
    <source>
        <dbReference type="EMBL" id="CDG20321.1"/>
    </source>
</evidence>
<name>A0A068R0A2_9GAMM</name>
<gene>
    <name evidence="4" type="ORF">XPG1_0666</name>
</gene>
<sequence>MPLLKTLNEIFIQEYIVITDSLHSYHLVNRLQQQANAYPEKIAFRQWSPSEQLAMTWRQVECTTKSVARALLSLGIEVQGKVGIFAQNSLAWSLADLAILQLRAVTVPLYATNTSEQAAFILNDAGAQVLFVGGQAQYDIAMTLIELCPGLTHLIVMDESVDLKGCPQALYLSAFIAHDYSHYQVELDRRIAGQNLNDLFTLIYTSGTTGEPKGVMLDYGNIASQLYLHDQRLTLTHQDVSLCFLPLSHIFERAWSYYVMHTGALNVYLTDTNLVREAMCEVRPTVMCSVPRFYEKVHGAILEKVSRAPFWRRIIFNWALKRGESRWMHQLQNKKGCPFTRCSYQLADKWVLSKLRHLLGGRVRFLPVAGARLDDNITRFFLSIGLNIKYGYGMTETCATVSCWKENHYLLGSIGTPLPHVDVRISTEGEIQVRGAIVMKGYFNRPEDTVHAFTEDGWLRTGDAGGLDDDGNLFITERLKDLMKTSTGKYIAPQMIEGVLGQDRFIEHIAVIADARQFVSALIVPCYEALEEYARSINLHYRDRLELLRNHQVVELFERRLQEMQKNIVKFHQVKRFILLPEAFSMEKGELTPTLKLRRKIISQRYQDEIESMYRD</sequence>
<dbReference type="CDD" id="cd05907">
    <property type="entry name" value="VL_LC_FACS_like"/>
    <property type="match status" value="1"/>
</dbReference>
<keyword evidence="2" id="KW-0067">ATP-binding</keyword>
<keyword evidence="1" id="KW-0547">Nucleotide-binding</keyword>